<dbReference type="RefSeq" id="WP_284364554.1">
    <property type="nucleotide sequence ID" value="NZ_BSNI01000002.1"/>
</dbReference>
<dbReference type="EMBL" id="BSNI01000002">
    <property type="protein sequence ID" value="GLQ18001.1"/>
    <property type="molecule type" value="Genomic_DNA"/>
</dbReference>
<proteinExistence type="predicted"/>
<comment type="caution">
    <text evidence="1">The sequence shown here is derived from an EMBL/GenBank/DDBJ whole genome shotgun (WGS) entry which is preliminary data.</text>
</comment>
<reference evidence="1" key="1">
    <citation type="journal article" date="2014" name="Int. J. Syst. Evol. Microbiol.">
        <title>Complete genome of a new Firmicutes species belonging to the dominant human colonic microbiota ('Ruminococcus bicirculans') reveals two chromosomes and a selective capacity to utilize plant glucans.</title>
        <authorList>
            <consortium name="NISC Comparative Sequencing Program"/>
            <person name="Wegmann U."/>
            <person name="Louis P."/>
            <person name="Goesmann A."/>
            <person name="Henrissat B."/>
            <person name="Duncan S.H."/>
            <person name="Flint H.J."/>
        </authorList>
    </citation>
    <scope>NUCLEOTIDE SEQUENCE</scope>
    <source>
        <strain evidence="1">NBRC 107169</strain>
    </source>
</reference>
<sequence length="90" mass="9961">MKVGDRVRLASMLGTTSPPSDVEAHENYWKLIGEAGQLLEEGTENDFLGRFLVRFDENVTSLGLECHNPIPNTLWILSTDLEAKGVSKSD</sequence>
<reference evidence="1" key="2">
    <citation type="submission" date="2023-01" db="EMBL/GenBank/DDBJ databases">
        <title>Draft genome sequence of Maritalea porphyrae strain NBRC 107169.</title>
        <authorList>
            <person name="Sun Q."/>
            <person name="Mori K."/>
        </authorList>
    </citation>
    <scope>NUCLEOTIDE SEQUENCE</scope>
    <source>
        <strain evidence="1">NBRC 107169</strain>
    </source>
</reference>
<name>A0ABQ5USB5_9HYPH</name>
<evidence type="ECO:0000313" key="1">
    <source>
        <dbReference type="EMBL" id="GLQ18001.1"/>
    </source>
</evidence>
<evidence type="ECO:0000313" key="2">
    <source>
        <dbReference type="Proteomes" id="UP001161405"/>
    </source>
</evidence>
<accession>A0ABQ5USB5</accession>
<protein>
    <submittedName>
        <fullName evidence="1">Uncharacterized protein</fullName>
    </submittedName>
</protein>
<dbReference type="Proteomes" id="UP001161405">
    <property type="component" value="Unassembled WGS sequence"/>
</dbReference>
<keyword evidence="2" id="KW-1185">Reference proteome</keyword>
<gene>
    <name evidence="1" type="ORF">GCM10007879_22500</name>
</gene>
<organism evidence="1 2">
    <name type="scientific">Maritalea porphyrae</name>
    <dbReference type="NCBI Taxonomy" id="880732"/>
    <lineage>
        <taxon>Bacteria</taxon>
        <taxon>Pseudomonadati</taxon>
        <taxon>Pseudomonadota</taxon>
        <taxon>Alphaproteobacteria</taxon>
        <taxon>Hyphomicrobiales</taxon>
        <taxon>Devosiaceae</taxon>
        <taxon>Maritalea</taxon>
    </lineage>
</organism>